<dbReference type="PANTHER" id="PTHR43337:SF1">
    <property type="entry name" value="XANTHINE_URACIL PERMEASE C887.17-RELATED"/>
    <property type="match status" value="1"/>
</dbReference>
<evidence type="ECO:0000256" key="3">
    <source>
        <dbReference type="ARBA" id="ARBA00022448"/>
    </source>
</evidence>
<feature type="transmembrane region" description="Helical" evidence="9">
    <location>
        <begin position="47"/>
        <end position="69"/>
    </location>
</feature>
<keyword evidence="6 8" id="KW-1133">Transmembrane helix</keyword>
<dbReference type="InterPro" id="IPR006043">
    <property type="entry name" value="NCS2"/>
</dbReference>
<sequence length="431" mass="45298">MLEKLFKLKEHNTNVKTEVVAGVTTFLTMAYIIFVNPSLLKMAGMDYGAVFVATCLAAAIGSLIMGLWANYPIALAPGMGLNAFFTFTVVLELGYSWQSALGAVFFSGVIFTVLSIFKVREWIINSIPLSLRLGIAAGIGLFLAMIALKSAGIVVDSPATLVTLGDLSDPKVLLAILGFFIIVSLSYRRVLGSVMIGILVVTVLSMVLGLNELQGIMSAPPSLAPTFMQMDLAGAMEVGMLSIIFAFLFVDLFDTSGTLVAVAQQGKLLDENKRLPRLGRALMSDSTATMAGAALGTSTTTSYIESTAGISAGGRTGLTAVVVAALFLLSLFFSPLAGSVPAYATAGALFYVAVLMTSGLAEVDWTDLTEAAPVFVAAIAMPLTFSIANGIAFGFITYAGIKLMSGRRDDVSVSVLVLAALFVLKFMFLQG</sequence>
<dbReference type="PIRSF" id="PIRSF005353">
    <property type="entry name" value="PbuG"/>
    <property type="match status" value="1"/>
</dbReference>
<dbReference type="InterPro" id="IPR026033">
    <property type="entry name" value="Azg-like_bact_archaea"/>
</dbReference>
<keyword evidence="5 8" id="KW-0812">Transmembrane</keyword>
<accession>A0A839IR58</accession>
<evidence type="ECO:0000256" key="1">
    <source>
        <dbReference type="ARBA" id="ARBA00004651"/>
    </source>
</evidence>
<feature type="transmembrane region" description="Helical" evidence="9">
    <location>
        <begin position="129"/>
        <end position="151"/>
    </location>
</feature>
<feature type="transmembrane region" description="Helical" evidence="9">
    <location>
        <begin position="95"/>
        <end position="117"/>
    </location>
</feature>
<evidence type="ECO:0000256" key="7">
    <source>
        <dbReference type="ARBA" id="ARBA00023136"/>
    </source>
</evidence>
<comment type="similarity">
    <text evidence="2 8">Belongs to the nucleobase:cation symporter-2 (NCS2) (TC 2.A.40) family. Azg-like subfamily.</text>
</comment>
<keyword evidence="11" id="KW-1185">Reference proteome</keyword>
<feature type="transmembrane region" description="Helical" evidence="9">
    <location>
        <begin position="316"/>
        <end position="333"/>
    </location>
</feature>
<dbReference type="RefSeq" id="WP_182809295.1">
    <property type="nucleotide sequence ID" value="NZ_JACJFM010000015.1"/>
</dbReference>
<keyword evidence="3 8" id="KW-0813">Transport</keyword>
<organism evidence="10 11">
    <name type="scientific">Oceanospirillum sediminis</name>
    <dbReference type="NCBI Taxonomy" id="2760088"/>
    <lineage>
        <taxon>Bacteria</taxon>
        <taxon>Pseudomonadati</taxon>
        <taxon>Pseudomonadota</taxon>
        <taxon>Gammaproteobacteria</taxon>
        <taxon>Oceanospirillales</taxon>
        <taxon>Oceanospirillaceae</taxon>
        <taxon>Oceanospirillum</taxon>
    </lineage>
</organism>
<keyword evidence="7 8" id="KW-0472">Membrane</keyword>
<reference evidence="10 11" key="1">
    <citation type="submission" date="2020-08" db="EMBL/GenBank/DDBJ databases">
        <title>Oceanospirillum sp. nov. isolated from marine sediment.</title>
        <authorList>
            <person name="Ji X."/>
        </authorList>
    </citation>
    <scope>NUCLEOTIDE SEQUENCE [LARGE SCALE GENOMIC DNA]</scope>
    <source>
        <strain evidence="10 11">D5</strain>
    </source>
</reference>
<dbReference type="PANTHER" id="PTHR43337">
    <property type="entry name" value="XANTHINE/URACIL PERMEASE C887.17-RELATED"/>
    <property type="match status" value="1"/>
</dbReference>
<name>A0A839IR58_9GAMM</name>
<comment type="caution">
    <text evidence="10">The sequence shown here is derived from an EMBL/GenBank/DDBJ whole genome shotgun (WGS) entry which is preliminary data.</text>
</comment>
<feature type="transmembrane region" description="Helical" evidence="9">
    <location>
        <begin position="171"/>
        <end position="187"/>
    </location>
</feature>
<feature type="transmembrane region" description="Helical" evidence="9">
    <location>
        <begin position="340"/>
        <end position="361"/>
    </location>
</feature>
<evidence type="ECO:0000256" key="2">
    <source>
        <dbReference type="ARBA" id="ARBA00005697"/>
    </source>
</evidence>
<dbReference type="EMBL" id="JACJFM010000015">
    <property type="protein sequence ID" value="MBB1487428.1"/>
    <property type="molecule type" value="Genomic_DNA"/>
</dbReference>
<proteinExistence type="inferred from homology"/>
<dbReference type="InterPro" id="IPR045018">
    <property type="entry name" value="Azg-like"/>
</dbReference>
<gene>
    <name evidence="10" type="ORF">H4O21_12500</name>
</gene>
<keyword evidence="4 8" id="KW-1003">Cell membrane</keyword>
<evidence type="ECO:0000256" key="5">
    <source>
        <dbReference type="ARBA" id="ARBA00022692"/>
    </source>
</evidence>
<evidence type="ECO:0000256" key="4">
    <source>
        <dbReference type="ARBA" id="ARBA00022475"/>
    </source>
</evidence>
<evidence type="ECO:0000256" key="8">
    <source>
        <dbReference type="PIRNR" id="PIRNR005353"/>
    </source>
</evidence>
<feature type="transmembrane region" description="Helical" evidence="9">
    <location>
        <begin position="194"/>
        <end position="218"/>
    </location>
</feature>
<feature type="transmembrane region" description="Helical" evidence="9">
    <location>
        <begin position="373"/>
        <end position="399"/>
    </location>
</feature>
<evidence type="ECO:0000256" key="6">
    <source>
        <dbReference type="ARBA" id="ARBA00022989"/>
    </source>
</evidence>
<evidence type="ECO:0000313" key="10">
    <source>
        <dbReference type="EMBL" id="MBB1487428.1"/>
    </source>
</evidence>
<evidence type="ECO:0000256" key="9">
    <source>
        <dbReference type="SAM" id="Phobius"/>
    </source>
</evidence>
<feature type="transmembrane region" description="Helical" evidence="9">
    <location>
        <begin position="20"/>
        <end position="40"/>
    </location>
</feature>
<feature type="transmembrane region" description="Helical" evidence="9">
    <location>
        <begin position="411"/>
        <end position="429"/>
    </location>
</feature>
<dbReference type="Pfam" id="PF00860">
    <property type="entry name" value="Xan_ur_permease"/>
    <property type="match status" value="1"/>
</dbReference>
<protein>
    <submittedName>
        <fullName evidence="10">NCS2 family permease</fullName>
    </submittedName>
</protein>
<feature type="transmembrane region" description="Helical" evidence="9">
    <location>
        <begin position="238"/>
        <end position="262"/>
    </location>
</feature>
<evidence type="ECO:0000313" key="11">
    <source>
        <dbReference type="Proteomes" id="UP000565262"/>
    </source>
</evidence>
<dbReference type="AlphaFoldDB" id="A0A839IR58"/>
<dbReference type="GO" id="GO:0005886">
    <property type="term" value="C:plasma membrane"/>
    <property type="evidence" value="ECO:0007669"/>
    <property type="project" value="UniProtKB-SubCell"/>
</dbReference>
<dbReference type="GO" id="GO:0015207">
    <property type="term" value="F:adenine transmembrane transporter activity"/>
    <property type="evidence" value="ECO:0007669"/>
    <property type="project" value="TreeGrafter"/>
</dbReference>
<dbReference type="Proteomes" id="UP000565262">
    <property type="component" value="Unassembled WGS sequence"/>
</dbReference>
<comment type="subcellular location">
    <subcellularLocation>
        <location evidence="1 8">Cell membrane</location>
        <topology evidence="1 8">Multi-pass membrane protein</topology>
    </subcellularLocation>
</comment>